<evidence type="ECO:0000256" key="1">
    <source>
        <dbReference type="ARBA" id="ARBA00004141"/>
    </source>
</evidence>
<feature type="transmembrane region" description="Helical" evidence="9">
    <location>
        <begin position="41"/>
        <end position="60"/>
    </location>
</feature>
<dbReference type="AlphaFoldDB" id="A0A6P8L8G9"/>
<dbReference type="Proteomes" id="UP000515162">
    <property type="component" value="Chromosome X"/>
</dbReference>
<feature type="region of interest" description="Disordered" evidence="8">
    <location>
        <begin position="66"/>
        <end position="96"/>
    </location>
</feature>
<dbReference type="InterPro" id="IPR007829">
    <property type="entry name" value="TM2"/>
</dbReference>
<feature type="compositionally biased region" description="Basic and acidic residues" evidence="8">
    <location>
        <begin position="75"/>
        <end position="84"/>
    </location>
</feature>
<evidence type="ECO:0000256" key="4">
    <source>
        <dbReference type="ARBA" id="ARBA00022729"/>
    </source>
</evidence>
<reference evidence="12" key="1">
    <citation type="submission" date="2025-08" db="UniProtKB">
        <authorList>
            <consortium name="RefSeq"/>
        </authorList>
    </citation>
    <scope>IDENTIFICATION</scope>
    <source>
        <strain evidence="12">Mau12</strain>
        <tissue evidence="12">Whole Body</tissue>
    </source>
</reference>
<evidence type="ECO:0000256" key="8">
    <source>
        <dbReference type="SAM" id="MobiDB-lite"/>
    </source>
</evidence>
<keyword evidence="4" id="KW-0732">Signal</keyword>
<evidence type="ECO:0000256" key="3">
    <source>
        <dbReference type="ARBA" id="ARBA00022692"/>
    </source>
</evidence>
<organism evidence="11 12">
    <name type="scientific">Drosophila mauritiana</name>
    <name type="common">Fruit fly</name>
    <dbReference type="NCBI Taxonomy" id="7226"/>
    <lineage>
        <taxon>Eukaryota</taxon>
        <taxon>Metazoa</taxon>
        <taxon>Ecdysozoa</taxon>
        <taxon>Arthropoda</taxon>
        <taxon>Hexapoda</taxon>
        <taxon>Insecta</taxon>
        <taxon>Pterygota</taxon>
        <taxon>Neoptera</taxon>
        <taxon>Endopterygota</taxon>
        <taxon>Diptera</taxon>
        <taxon>Brachycera</taxon>
        <taxon>Muscomorpha</taxon>
        <taxon>Ephydroidea</taxon>
        <taxon>Drosophilidae</taxon>
        <taxon>Drosophila</taxon>
        <taxon>Sophophora</taxon>
    </lineage>
</organism>
<sequence>MPHVYGHTLPPPLIFLKGKTITFPAYSPLYLTKMRLRRQCIVVNMRSAIVLIMIFVLTGIRNSETASGGNQMDLSDSKGDHKDNSNASNGNGNANDNEVYVPPLVTSMVAKSGGGAGGLLDNITAYSSSSSSSSNGNNNMLCPYDKETPCDRLQFPCIRCNYNHGCIYGRDLNVTCEVINNVQCLGERSFQRQMNCRYCYQTEMWQQSCGQRSSCNSATDKLFRTNCTVHHDVLCLGNRSFTRNLRCNWTQGYRWSTALLISLTLGGFGADRFYLGHWQEGIGKLFSFGGLGVWTIIDVLLISMHYLGPADGSLYI</sequence>
<keyword evidence="6 9" id="KW-0472">Membrane</keyword>
<accession>A0A6P8L8G9</accession>
<keyword evidence="5 9" id="KW-1133">Transmembrane helix</keyword>
<feature type="domain" description="TM2" evidence="10">
    <location>
        <begin position="252"/>
        <end position="299"/>
    </location>
</feature>
<dbReference type="InterPro" id="IPR050932">
    <property type="entry name" value="TM2D1-3-like"/>
</dbReference>
<feature type="compositionally biased region" description="Low complexity" evidence="8">
    <location>
        <begin position="85"/>
        <end position="96"/>
    </location>
</feature>
<dbReference type="CTD" id="43869"/>
<comment type="similarity">
    <text evidence="2">Belongs to the TM2 family.</text>
</comment>
<evidence type="ECO:0000256" key="7">
    <source>
        <dbReference type="ARBA" id="ARBA00023180"/>
    </source>
</evidence>
<evidence type="ECO:0000256" key="6">
    <source>
        <dbReference type="ARBA" id="ARBA00023136"/>
    </source>
</evidence>
<name>A0A6P8L8G9_DROMA</name>
<dbReference type="PANTHER" id="PTHR21016:SF7">
    <property type="entry name" value="TM2 DOMAIN-CONTAINING PROTEIN 3"/>
    <property type="match status" value="1"/>
</dbReference>
<keyword evidence="3 9" id="KW-0812">Transmembrane</keyword>
<protein>
    <submittedName>
        <fullName evidence="12">TM2 domain-containing protein almondex</fullName>
    </submittedName>
</protein>
<gene>
    <name evidence="12" type="primary">LOC117148622</name>
</gene>
<comment type="subcellular location">
    <subcellularLocation>
        <location evidence="1">Membrane</location>
        <topology evidence="1">Multi-pass membrane protein</topology>
    </subcellularLocation>
</comment>
<dbReference type="RefSeq" id="XP_033172004.1">
    <property type="nucleotide sequence ID" value="XM_033316113.1"/>
</dbReference>
<feature type="transmembrane region" description="Helical" evidence="9">
    <location>
        <begin position="253"/>
        <end position="273"/>
    </location>
</feature>
<dbReference type="GO" id="GO:0016020">
    <property type="term" value="C:membrane"/>
    <property type="evidence" value="ECO:0007669"/>
    <property type="project" value="UniProtKB-SubCell"/>
</dbReference>
<feature type="transmembrane region" description="Helical" evidence="9">
    <location>
        <begin position="285"/>
        <end position="307"/>
    </location>
</feature>
<dbReference type="Pfam" id="PF05154">
    <property type="entry name" value="TM2"/>
    <property type="match status" value="1"/>
</dbReference>
<evidence type="ECO:0000256" key="2">
    <source>
        <dbReference type="ARBA" id="ARBA00008284"/>
    </source>
</evidence>
<proteinExistence type="inferred from homology"/>
<evidence type="ECO:0000259" key="10">
    <source>
        <dbReference type="Pfam" id="PF05154"/>
    </source>
</evidence>
<evidence type="ECO:0000313" key="11">
    <source>
        <dbReference type="Proteomes" id="UP000515162"/>
    </source>
</evidence>
<dbReference type="PANTHER" id="PTHR21016">
    <property type="entry name" value="BETA-AMYLOID BINDING PROTEIN-RELATED"/>
    <property type="match status" value="1"/>
</dbReference>
<evidence type="ECO:0000256" key="5">
    <source>
        <dbReference type="ARBA" id="ARBA00022989"/>
    </source>
</evidence>
<keyword evidence="7" id="KW-0325">Glycoprotein</keyword>
<evidence type="ECO:0000313" key="12">
    <source>
        <dbReference type="RefSeq" id="XP_033172004.1"/>
    </source>
</evidence>
<dbReference type="GeneID" id="117148622"/>
<keyword evidence="11" id="KW-1185">Reference proteome</keyword>
<evidence type="ECO:0000256" key="9">
    <source>
        <dbReference type="SAM" id="Phobius"/>
    </source>
</evidence>